<protein>
    <submittedName>
        <fullName evidence="1">Uncharacterized protein</fullName>
    </submittedName>
</protein>
<accession>A0A1L3MFQ8</accession>
<dbReference type="AlphaFoldDB" id="A0A1L3MFQ8"/>
<proteinExistence type="predicted"/>
<dbReference type="Proteomes" id="UP000182938">
    <property type="component" value="Chromosome"/>
</dbReference>
<dbReference type="KEGG" id="jte:ASJ30_06235"/>
<dbReference type="NCBIfam" id="NF047389">
    <property type="entry name" value="ATPase_Sll1717"/>
    <property type="match status" value="1"/>
</dbReference>
<dbReference type="InterPro" id="IPR059206">
    <property type="entry name" value="Sll1717-like"/>
</dbReference>
<sequence length="226" mass="25198">MRDDFGVELDWRILSGASGEDAPLMRLVNGKATSAAESEVRVLDYFPKSIVVGRGRQIPRMQYLLNLTRHTPRDLLRLFEEIRRVEESEMFGVSGGGVLSKEVIREGVVAYSSRYFTGAVKNEFVGFEGGAEAASAGLAALQSLDSQVFDRDQFVSHLESDSVPAHVSVDMLLRMLFFAGAIGNRAGNRDSYMRFFHRRDDADVYLKGQFVLHGALCHAWNIQFAV</sequence>
<gene>
    <name evidence="1" type="ORF">ASJ30_06235</name>
</gene>
<organism evidence="1 2">
    <name type="scientific">Janibacter indicus</name>
    <dbReference type="NCBI Taxonomy" id="857417"/>
    <lineage>
        <taxon>Bacteria</taxon>
        <taxon>Bacillati</taxon>
        <taxon>Actinomycetota</taxon>
        <taxon>Actinomycetes</taxon>
        <taxon>Micrococcales</taxon>
        <taxon>Intrasporangiaceae</taxon>
        <taxon>Janibacter</taxon>
    </lineage>
</organism>
<keyword evidence="2" id="KW-1185">Reference proteome</keyword>
<evidence type="ECO:0000313" key="1">
    <source>
        <dbReference type="EMBL" id="APH01191.1"/>
    </source>
</evidence>
<name>A0A1L3MFQ8_9MICO</name>
<dbReference type="EMBL" id="CP013290">
    <property type="protein sequence ID" value="APH01191.1"/>
    <property type="molecule type" value="Genomic_DNA"/>
</dbReference>
<reference evidence="1 2" key="1">
    <citation type="submission" date="2015-11" db="EMBL/GenBank/DDBJ databases">
        <authorList>
            <person name="Zhang Y."/>
            <person name="Guo Z."/>
        </authorList>
    </citation>
    <scope>NUCLEOTIDE SEQUENCE [LARGE SCALE GENOMIC DNA]</scope>
    <source>
        <strain evidence="1 2">YFY001</strain>
    </source>
</reference>
<evidence type="ECO:0000313" key="2">
    <source>
        <dbReference type="Proteomes" id="UP000182938"/>
    </source>
</evidence>